<dbReference type="EMBL" id="BGZK01000775">
    <property type="protein sequence ID" value="GBP59960.1"/>
    <property type="molecule type" value="Genomic_DNA"/>
</dbReference>
<reference evidence="2 3" key="1">
    <citation type="journal article" date="2019" name="Commun. Biol.">
        <title>The bagworm genome reveals a unique fibroin gene that provides high tensile strength.</title>
        <authorList>
            <person name="Kono N."/>
            <person name="Nakamura H."/>
            <person name="Ohtoshi R."/>
            <person name="Tomita M."/>
            <person name="Numata K."/>
            <person name="Arakawa K."/>
        </authorList>
    </citation>
    <scope>NUCLEOTIDE SEQUENCE [LARGE SCALE GENOMIC DNA]</scope>
</reference>
<protein>
    <submittedName>
        <fullName evidence="2">Uncharacterized protein</fullName>
    </submittedName>
</protein>
<proteinExistence type="predicted"/>
<dbReference type="AlphaFoldDB" id="A0A4C1XA74"/>
<gene>
    <name evidence="2" type="ORF">EVAR_84460_1</name>
</gene>
<evidence type="ECO:0000313" key="2">
    <source>
        <dbReference type="EMBL" id="GBP59960.1"/>
    </source>
</evidence>
<name>A0A4C1XA74_EUMVA</name>
<sequence>MARTRNEERRREKEIERDRERWRREREREESVHSRSALKKVISKIKHNMPKRNFLILRNFVTTGSSDDTTYLLPFIDAFAHQLHADDREIASRVARHPQLYFNYRPA</sequence>
<comment type="caution">
    <text evidence="2">The sequence shown here is derived from an EMBL/GenBank/DDBJ whole genome shotgun (WGS) entry which is preliminary data.</text>
</comment>
<feature type="compositionally biased region" description="Basic and acidic residues" evidence="1">
    <location>
        <begin position="1"/>
        <end position="33"/>
    </location>
</feature>
<accession>A0A4C1XA74</accession>
<organism evidence="2 3">
    <name type="scientific">Eumeta variegata</name>
    <name type="common">Bagworm moth</name>
    <name type="synonym">Eumeta japonica</name>
    <dbReference type="NCBI Taxonomy" id="151549"/>
    <lineage>
        <taxon>Eukaryota</taxon>
        <taxon>Metazoa</taxon>
        <taxon>Ecdysozoa</taxon>
        <taxon>Arthropoda</taxon>
        <taxon>Hexapoda</taxon>
        <taxon>Insecta</taxon>
        <taxon>Pterygota</taxon>
        <taxon>Neoptera</taxon>
        <taxon>Endopterygota</taxon>
        <taxon>Lepidoptera</taxon>
        <taxon>Glossata</taxon>
        <taxon>Ditrysia</taxon>
        <taxon>Tineoidea</taxon>
        <taxon>Psychidae</taxon>
        <taxon>Oiketicinae</taxon>
        <taxon>Eumeta</taxon>
    </lineage>
</organism>
<evidence type="ECO:0000313" key="3">
    <source>
        <dbReference type="Proteomes" id="UP000299102"/>
    </source>
</evidence>
<feature type="region of interest" description="Disordered" evidence="1">
    <location>
        <begin position="1"/>
        <end position="34"/>
    </location>
</feature>
<dbReference type="Proteomes" id="UP000299102">
    <property type="component" value="Unassembled WGS sequence"/>
</dbReference>
<keyword evidence="3" id="KW-1185">Reference proteome</keyword>
<evidence type="ECO:0000256" key="1">
    <source>
        <dbReference type="SAM" id="MobiDB-lite"/>
    </source>
</evidence>